<accession>A0A1V2H841</accession>
<dbReference type="EMBL" id="MLCO01000021">
    <property type="protein sequence ID" value="ONG58155.1"/>
    <property type="molecule type" value="Genomic_DNA"/>
</dbReference>
<gene>
    <name evidence="3" type="ORF">BKE38_03440</name>
</gene>
<comment type="caution">
    <text evidence="3">The sequence shown here is derived from an EMBL/GenBank/DDBJ whole genome shotgun (WGS) entry which is preliminary data.</text>
</comment>
<dbReference type="InterPro" id="IPR046847">
    <property type="entry name" value="Xre-like_HTH"/>
</dbReference>
<name>A0A1V2H841_9PROT</name>
<keyword evidence="4" id="KW-1185">Reference proteome</keyword>
<dbReference type="OrthoDB" id="117888at2"/>
<sequence length="180" mass="19372">MSHLTLLPPPSLVPPGLAAGPDRLEAGRFAPAERRRLSAPGLRTFLAIADLWGLDETERRLVLGLPPRSTFQKWARTAREHGELTLDVDVLLRISAVLGIHQALGVLHAAEHEGLAWLRRPHAATVFGGRPPMELLTAGTQDALLTLRRYLDAARGGVFAAPGAADDRAPPATDDDLIIT</sequence>
<protein>
    <submittedName>
        <fullName evidence="3">Uncharacterized protein</fullName>
    </submittedName>
</protein>
<dbReference type="GO" id="GO:0003677">
    <property type="term" value="F:DNA binding"/>
    <property type="evidence" value="ECO:0007669"/>
    <property type="project" value="InterPro"/>
</dbReference>
<evidence type="ECO:0000259" key="1">
    <source>
        <dbReference type="Pfam" id="PF09722"/>
    </source>
</evidence>
<evidence type="ECO:0000313" key="4">
    <source>
        <dbReference type="Proteomes" id="UP000188879"/>
    </source>
</evidence>
<dbReference type="AlphaFoldDB" id="A0A1V2H841"/>
<organism evidence="3 4">
    <name type="scientific">Teichococcus deserti</name>
    <dbReference type="NCBI Taxonomy" id="1817963"/>
    <lineage>
        <taxon>Bacteria</taxon>
        <taxon>Pseudomonadati</taxon>
        <taxon>Pseudomonadota</taxon>
        <taxon>Alphaproteobacteria</taxon>
        <taxon>Acetobacterales</taxon>
        <taxon>Roseomonadaceae</taxon>
        <taxon>Roseomonas</taxon>
    </lineage>
</organism>
<proteinExistence type="predicted"/>
<evidence type="ECO:0000259" key="2">
    <source>
        <dbReference type="Pfam" id="PF20432"/>
    </source>
</evidence>
<reference evidence="3 4" key="1">
    <citation type="submission" date="2016-10" db="EMBL/GenBank/DDBJ databases">
        <title>Draft Genome sequence of Roseomonas sp. strain M3.</title>
        <authorList>
            <person name="Subhash Y."/>
            <person name="Lee S."/>
        </authorList>
    </citation>
    <scope>NUCLEOTIDE SEQUENCE [LARGE SCALE GENOMIC DNA]</scope>
    <source>
        <strain evidence="3 4">M3</strain>
    </source>
</reference>
<dbReference type="Pfam" id="PF09722">
    <property type="entry name" value="Xre_MbcA_ParS_C"/>
    <property type="match status" value="1"/>
</dbReference>
<dbReference type="RefSeq" id="WP_076955982.1">
    <property type="nucleotide sequence ID" value="NZ_MLCO01000021.1"/>
</dbReference>
<dbReference type="Pfam" id="PF20432">
    <property type="entry name" value="Xre-like-HTH"/>
    <property type="match status" value="1"/>
</dbReference>
<feature type="domain" description="Antitoxin Xre-like helix-turn-helix" evidence="2">
    <location>
        <begin position="36"/>
        <end position="98"/>
    </location>
</feature>
<evidence type="ECO:0000313" key="3">
    <source>
        <dbReference type="EMBL" id="ONG58155.1"/>
    </source>
</evidence>
<dbReference type="Proteomes" id="UP000188879">
    <property type="component" value="Unassembled WGS sequence"/>
</dbReference>
<feature type="domain" description="Antitoxin Xre/MbcA/ParS-like toxin-binding" evidence="1">
    <location>
        <begin position="115"/>
        <end position="157"/>
    </location>
</feature>
<dbReference type="InterPro" id="IPR024467">
    <property type="entry name" value="Xre/MbcA/ParS-like_toxin-bd"/>
</dbReference>